<name>A0ABR7RKF7_9PROT</name>
<evidence type="ECO:0000256" key="2">
    <source>
        <dbReference type="ARBA" id="ARBA00022801"/>
    </source>
</evidence>
<comment type="similarity">
    <text evidence="3">Belongs to the CheD family.</text>
</comment>
<dbReference type="PANTHER" id="PTHR35147">
    <property type="entry name" value="CHEMORECEPTOR GLUTAMINE DEAMIDASE CHED-RELATED"/>
    <property type="match status" value="1"/>
</dbReference>
<reference evidence="4 5" key="1">
    <citation type="journal article" date="2013" name="Int. J. Syst. Evol. Microbiol.">
        <title>Roseomonas aerophila sp. nov., isolated from air.</title>
        <authorList>
            <person name="Kim S.J."/>
            <person name="Weon H.Y."/>
            <person name="Ahn J.H."/>
            <person name="Hong S.B."/>
            <person name="Seok S.J."/>
            <person name="Whang K.S."/>
            <person name="Kwon S.W."/>
        </authorList>
    </citation>
    <scope>NUCLEOTIDE SEQUENCE [LARGE SCALE GENOMIC DNA]</scope>
    <source>
        <strain evidence="4 5">NBRC 108923</strain>
    </source>
</reference>
<sequence>MKSWARLPRLFLAVGEVACPAAPHWITTVLGSCVSLCLWDPVRQRGGINHTALPRGGTTGRYGEVANDLLLQAMLEGGSHRPHLRAKLFGGASAFGDIGAQNISAGLEALHRHGIPLLARRTGGNRGMLLHYRTDTAEVRLRLA</sequence>
<dbReference type="PROSITE" id="PS51257">
    <property type="entry name" value="PROKAR_LIPOPROTEIN"/>
    <property type="match status" value="1"/>
</dbReference>
<dbReference type="InterPro" id="IPR011324">
    <property type="entry name" value="Cytotoxic_necrot_fac-like_cat"/>
</dbReference>
<proteinExistence type="inferred from homology"/>
<protein>
    <recommendedName>
        <fullName evidence="3">Probable chemoreceptor glutamine deamidase CheD</fullName>
        <ecNumber evidence="3">3.5.1.44</ecNumber>
    </recommendedName>
</protein>
<dbReference type="CDD" id="cd16352">
    <property type="entry name" value="CheD"/>
    <property type="match status" value="1"/>
</dbReference>
<evidence type="ECO:0000313" key="4">
    <source>
        <dbReference type="EMBL" id="MBC9207064.1"/>
    </source>
</evidence>
<dbReference type="PANTHER" id="PTHR35147:SF1">
    <property type="entry name" value="CHEMORECEPTOR GLUTAMINE DEAMIDASE CHED-RELATED"/>
    <property type="match status" value="1"/>
</dbReference>
<organism evidence="4 5">
    <name type="scientific">Teichococcus aerophilus</name>
    <dbReference type="NCBI Taxonomy" id="1224513"/>
    <lineage>
        <taxon>Bacteria</taxon>
        <taxon>Pseudomonadati</taxon>
        <taxon>Pseudomonadota</taxon>
        <taxon>Alphaproteobacteria</taxon>
        <taxon>Acetobacterales</taxon>
        <taxon>Roseomonadaceae</taxon>
        <taxon>Roseomonas</taxon>
    </lineage>
</organism>
<dbReference type="Proteomes" id="UP000626026">
    <property type="component" value="Unassembled WGS sequence"/>
</dbReference>
<evidence type="ECO:0000313" key="5">
    <source>
        <dbReference type="Proteomes" id="UP000626026"/>
    </source>
</evidence>
<evidence type="ECO:0000256" key="1">
    <source>
        <dbReference type="ARBA" id="ARBA00022500"/>
    </source>
</evidence>
<dbReference type="Pfam" id="PF03975">
    <property type="entry name" value="CheD"/>
    <property type="match status" value="1"/>
</dbReference>
<dbReference type="HAMAP" id="MF_01440">
    <property type="entry name" value="CheD"/>
    <property type="match status" value="1"/>
</dbReference>
<keyword evidence="5" id="KW-1185">Reference proteome</keyword>
<dbReference type="SUPFAM" id="SSF64438">
    <property type="entry name" value="CNF1/YfiH-like putative cysteine hydrolases"/>
    <property type="match status" value="1"/>
</dbReference>
<comment type="caution">
    <text evidence="4">The sequence shown here is derived from an EMBL/GenBank/DDBJ whole genome shotgun (WGS) entry which is preliminary data.</text>
</comment>
<dbReference type="InterPro" id="IPR005659">
    <property type="entry name" value="Chemorcpt_Glu_NH3ase_CheD"/>
</dbReference>
<comment type="catalytic activity">
    <reaction evidence="3">
        <text>L-glutaminyl-[protein] + H2O = L-glutamyl-[protein] + NH4(+)</text>
        <dbReference type="Rhea" id="RHEA:16441"/>
        <dbReference type="Rhea" id="RHEA-COMP:10207"/>
        <dbReference type="Rhea" id="RHEA-COMP:10208"/>
        <dbReference type="ChEBI" id="CHEBI:15377"/>
        <dbReference type="ChEBI" id="CHEBI:28938"/>
        <dbReference type="ChEBI" id="CHEBI:29973"/>
        <dbReference type="ChEBI" id="CHEBI:30011"/>
        <dbReference type="EC" id="3.5.1.44"/>
    </reaction>
</comment>
<dbReference type="Gene3D" id="3.30.1330.200">
    <property type="match status" value="1"/>
</dbReference>
<dbReference type="EMBL" id="JACTVA010000013">
    <property type="protein sequence ID" value="MBC9207064.1"/>
    <property type="molecule type" value="Genomic_DNA"/>
</dbReference>
<keyword evidence="1 3" id="KW-0145">Chemotaxis</keyword>
<comment type="function">
    <text evidence="3">Probably deamidates glutamine residues to glutamate on methyl-accepting chemotaxis receptors (MCPs), playing an important role in chemotaxis.</text>
</comment>
<accession>A0ABR7RKF7</accession>
<keyword evidence="2 3" id="KW-0378">Hydrolase</keyword>
<dbReference type="RefSeq" id="WP_187784236.1">
    <property type="nucleotide sequence ID" value="NZ_JACTVA010000013.1"/>
</dbReference>
<gene>
    <name evidence="3" type="primary">cheD</name>
    <name evidence="4" type="ORF">IBL26_09490</name>
</gene>
<evidence type="ECO:0000256" key="3">
    <source>
        <dbReference type="HAMAP-Rule" id="MF_01440"/>
    </source>
</evidence>
<dbReference type="InterPro" id="IPR038592">
    <property type="entry name" value="CheD-like_sf"/>
</dbReference>
<dbReference type="EC" id="3.5.1.44" evidence="3"/>